<evidence type="ECO:0000256" key="6">
    <source>
        <dbReference type="SAM" id="MobiDB-lite"/>
    </source>
</evidence>
<comment type="caution">
    <text evidence="7">The sequence shown here is derived from an EMBL/GenBank/DDBJ whole genome shotgun (WGS) entry which is preliminary data.</text>
</comment>
<dbReference type="Pfam" id="PF07890">
    <property type="entry name" value="Rrp15p"/>
    <property type="match status" value="1"/>
</dbReference>
<keyword evidence="2" id="KW-0285">Flavoprotein</keyword>
<keyword evidence="4" id="KW-0521">NADP</keyword>
<dbReference type="InterPro" id="IPR050346">
    <property type="entry name" value="FMO-like"/>
</dbReference>
<dbReference type="InterPro" id="IPR036188">
    <property type="entry name" value="FAD/NAD-bd_sf"/>
</dbReference>
<feature type="region of interest" description="Disordered" evidence="6">
    <location>
        <begin position="1"/>
        <end position="74"/>
    </location>
</feature>
<dbReference type="GO" id="GO:0006364">
    <property type="term" value="P:rRNA processing"/>
    <property type="evidence" value="ECO:0007669"/>
    <property type="project" value="InterPro"/>
</dbReference>
<feature type="region of interest" description="Disordered" evidence="6">
    <location>
        <begin position="174"/>
        <end position="207"/>
    </location>
</feature>
<evidence type="ECO:0000313" key="7">
    <source>
        <dbReference type="EMBL" id="KAG5174442.1"/>
    </source>
</evidence>
<dbReference type="AlphaFoldDB" id="A0A8H7Y813"/>
<dbReference type="Pfam" id="PF00743">
    <property type="entry name" value="FMO-like"/>
    <property type="match status" value="1"/>
</dbReference>
<dbReference type="SUPFAM" id="SSF51905">
    <property type="entry name" value="FAD/NAD(P)-binding domain"/>
    <property type="match status" value="2"/>
</dbReference>
<gene>
    <name evidence="7" type="ORF">JR316_001101</name>
</gene>
<dbReference type="PRINTS" id="PR00370">
    <property type="entry name" value="FMOXYGENASE"/>
</dbReference>
<organism evidence="7">
    <name type="scientific">Psilocybe cubensis</name>
    <name type="common">Psychedelic mushroom</name>
    <name type="synonym">Stropharia cubensis</name>
    <dbReference type="NCBI Taxonomy" id="181762"/>
    <lineage>
        <taxon>Eukaryota</taxon>
        <taxon>Fungi</taxon>
        <taxon>Dikarya</taxon>
        <taxon>Basidiomycota</taxon>
        <taxon>Agaricomycotina</taxon>
        <taxon>Agaricomycetes</taxon>
        <taxon>Agaricomycetidae</taxon>
        <taxon>Agaricales</taxon>
        <taxon>Agaricineae</taxon>
        <taxon>Strophariaceae</taxon>
        <taxon>Psilocybe</taxon>
    </lineage>
</organism>
<evidence type="ECO:0000256" key="5">
    <source>
        <dbReference type="ARBA" id="ARBA00023002"/>
    </source>
</evidence>
<feature type="compositionally biased region" description="Basic residues" evidence="6">
    <location>
        <begin position="61"/>
        <end position="72"/>
    </location>
</feature>
<dbReference type="GO" id="GO:0050660">
    <property type="term" value="F:flavin adenine dinucleotide binding"/>
    <property type="evidence" value="ECO:0007669"/>
    <property type="project" value="InterPro"/>
</dbReference>
<reference evidence="7" key="1">
    <citation type="submission" date="2021-02" db="EMBL/GenBank/DDBJ databases">
        <title>Psilocybe cubensis genome.</title>
        <authorList>
            <person name="Mckernan K.J."/>
            <person name="Crawford S."/>
            <person name="Trippe A."/>
            <person name="Kane L.T."/>
            <person name="Mclaughlin S."/>
        </authorList>
    </citation>
    <scope>NUCLEOTIDE SEQUENCE [LARGE SCALE GENOMIC DNA]</scope>
    <source>
        <strain evidence="7">MGC-MH-2018</strain>
    </source>
</reference>
<dbReference type="InterPro" id="IPR012459">
    <property type="entry name" value="Rrp15"/>
</dbReference>
<dbReference type="EMBL" id="JAFIQS010000001">
    <property type="protein sequence ID" value="KAG5174442.1"/>
    <property type="molecule type" value="Genomic_DNA"/>
</dbReference>
<dbReference type="InterPro" id="IPR020946">
    <property type="entry name" value="Flavin_mOase-like"/>
</dbReference>
<evidence type="ECO:0000256" key="1">
    <source>
        <dbReference type="ARBA" id="ARBA00009183"/>
    </source>
</evidence>
<comment type="similarity">
    <text evidence="1">Belongs to the FMO family.</text>
</comment>
<evidence type="ECO:0000256" key="2">
    <source>
        <dbReference type="ARBA" id="ARBA00022630"/>
    </source>
</evidence>
<proteinExistence type="inferred from homology"/>
<name>A0A8H7Y813_PSICU</name>
<evidence type="ECO:0000256" key="4">
    <source>
        <dbReference type="ARBA" id="ARBA00022857"/>
    </source>
</evidence>
<protein>
    <submittedName>
        <fullName evidence="7">Uncharacterized protein</fullName>
    </submittedName>
</protein>
<dbReference type="PANTHER" id="PTHR23023">
    <property type="entry name" value="DIMETHYLANILINE MONOOXYGENASE"/>
    <property type="match status" value="1"/>
</dbReference>
<sequence>MPPNKRQKLSKPEEKVSNDEESLSGNESEVSFGEDEEMDSISGSESSQPDEDDEIEGMTRQKSKQTSKRKIRATAGTKFGATLQFLLNTETPSTLPLSLKPSIARKRNDEKLEQRAKKVLQVEKKEKEDKARIKDVIGGWGGESERALRKVAQRGVVKLFNVIQQSQASITAATEDAKANRGSGKPTLPAPMIETKGKSKGKNKDNIIGRGKESKCLSNLTLLNIFLTLKISLLLETPTYAAAMVNIQRLLFSFLSSTLPSQVPLHYEQEAVSRKSVAIVGAGSAGLAMLKTFTELDTFVNNSWEVVLFEEREHVGGVWLPDYNDVHPPEIPETPLYPLLHTNTPVPSMAYPGFPFPPGTPLYPSHEYIEAYHRRYAQHYKLLDYISFNHKIQQATWSGSPENGYWNLTVTNAAGHIFHKKFDHLVVASGNHHIPRIPVWKGQDKWLSNAPQNQTRKILHSVYYRKPEAFTGLNVLIVGNGASGRDAASQILDFATTTVVSVRHDGDPLEGVIIKPEISHFTADEIVFVDGTTYSPDVVLLGTGYEQRKPFLTAGGELAVDPAARNNSDKLVTNLKYIFPLYRHILSLSPSYPTNALAFIGLPTFIANCPSDIAQSLFAAHAIINPSILPSRQKLLKELEAYEAYVRANGRDPYINGHQMLTKIESSDYQDELVEFLKDMNAIPRDGKKFVEEWRRDIFEYQYLKRGWKRIEELGTGQDWTKGVRTESQWADLMKRVNDWQKRWEDANGIEFRADMDLVGYFGNQWT</sequence>
<dbReference type="InterPro" id="IPR000960">
    <property type="entry name" value="Flavin_mOase"/>
</dbReference>
<dbReference type="GO" id="GO:0004499">
    <property type="term" value="F:N,N-dimethylaniline monooxygenase activity"/>
    <property type="evidence" value="ECO:0007669"/>
    <property type="project" value="InterPro"/>
</dbReference>
<accession>A0A8H7Y813</accession>
<dbReference type="GO" id="GO:0050661">
    <property type="term" value="F:NADP binding"/>
    <property type="evidence" value="ECO:0007669"/>
    <property type="project" value="InterPro"/>
</dbReference>
<keyword evidence="5" id="KW-0560">Oxidoreductase</keyword>
<dbReference type="Gene3D" id="3.50.50.60">
    <property type="entry name" value="FAD/NAD(P)-binding domain"/>
    <property type="match status" value="2"/>
</dbReference>
<keyword evidence="3" id="KW-0274">FAD</keyword>
<evidence type="ECO:0000256" key="3">
    <source>
        <dbReference type="ARBA" id="ARBA00022827"/>
    </source>
</evidence>